<dbReference type="SUPFAM" id="SSF51735">
    <property type="entry name" value="NAD(P)-binding Rossmann-fold domains"/>
    <property type="match status" value="1"/>
</dbReference>
<keyword evidence="11" id="KW-1185">Reference proteome</keyword>
<dbReference type="FunFam" id="3.40.50.720:FF:000072">
    <property type="entry name" value="Saccharopine dehydrogenase [NADP(+), L-glutamate-forming]"/>
    <property type="match status" value="1"/>
</dbReference>
<evidence type="ECO:0000256" key="4">
    <source>
        <dbReference type="ARBA" id="ARBA00023002"/>
    </source>
</evidence>
<dbReference type="Pfam" id="PF05222">
    <property type="entry name" value="AlaDh_PNT_N"/>
    <property type="match status" value="1"/>
</dbReference>
<dbReference type="FunFam" id="3.30.360.10:FF:000008">
    <property type="entry name" value="Alpha-aminoadipic semialdehyde synthase, mitochondrial"/>
    <property type="match status" value="1"/>
</dbReference>
<dbReference type="PANTHER" id="PTHR11133:SF22">
    <property type="entry name" value="ALPHA-AMINOADIPIC SEMIALDEHYDE SYNTHASE, MITOCHONDRIAL"/>
    <property type="match status" value="1"/>
</dbReference>
<dbReference type="Gene3D" id="3.30.70.2690">
    <property type="entry name" value="LOR/SDH bifunctional enzyme, conserved domain"/>
    <property type="match status" value="1"/>
</dbReference>
<dbReference type="InterPro" id="IPR032095">
    <property type="entry name" value="Sacchrp_dh-like_C"/>
</dbReference>
<dbReference type="GO" id="GO:0016491">
    <property type="term" value="F:oxidoreductase activity"/>
    <property type="evidence" value="ECO:0007669"/>
    <property type="project" value="UniProtKB-KW"/>
</dbReference>
<dbReference type="InterPro" id="IPR007886">
    <property type="entry name" value="AlaDH/PNT_N"/>
</dbReference>
<dbReference type="SUPFAM" id="SSF55347">
    <property type="entry name" value="Glyceraldehyde-3-phosphate dehydrogenase-like, C-terminal domain"/>
    <property type="match status" value="1"/>
</dbReference>
<comment type="caution">
    <text evidence="10">The sequence shown here is derived from an EMBL/GenBank/DDBJ whole genome shotgun (WGS) entry which is preliminary data.</text>
</comment>
<dbReference type="Gene3D" id="3.30.360.10">
    <property type="entry name" value="Dihydrodipicolinate Reductase, domain 2"/>
    <property type="match status" value="1"/>
</dbReference>
<evidence type="ECO:0000313" key="10">
    <source>
        <dbReference type="EMBL" id="KAL3780151.1"/>
    </source>
</evidence>
<evidence type="ECO:0000256" key="1">
    <source>
        <dbReference type="ARBA" id="ARBA00004682"/>
    </source>
</evidence>
<evidence type="ECO:0000259" key="8">
    <source>
        <dbReference type="SMART" id="SM01002"/>
    </source>
</evidence>
<reference evidence="10 11" key="1">
    <citation type="journal article" date="2020" name="G3 (Bethesda)">
        <title>Improved Reference Genome for Cyclotella cryptica CCMP332, a Model for Cell Wall Morphogenesis, Salinity Adaptation, and Lipid Production in Diatoms (Bacillariophyta).</title>
        <authorList>
            <person name="Roberts W.R."/>
            <person name="Downey K.M."/>
            <person name="Ruck E.C."/>
            <person name="Traller J.C."/>
            <person name="Alverson A.J."/>
        </authorList>
    </citation>
    <scope>NUCLEOTIDE SEQUENCE [LARGE SCALE GENOMIC DNA]</scope>
    <source>
        <strain evidence="10 11">CCMP332</strain>
    </source>
</reference>
<keyword evidence="6" id="KW-0511">Multifunctional enzyme</keyword>
<dbReference type="Proteomes" id="UP001516023">
    <property type="component" value="Unassembled WGS sequence"/>
</dbReference>
<evidence type="ECO:0000256" key="5">
    <source>
        <dbReference type="ARBA" id="ARBA00023027"/>
    </source>
</evidence>
<gene>
    <name evidence="10" type="ORF">HJC23_012597</name>
</gene>
<evidence type="ECO:0000259" key="9">
    <source>
        <dbReference type="SMART" id="SM01003"/>
    </source>
</evidence>
<keyword evidence="4" id="KW-0560">Oxidoreductase</keyword>
<accession>A0ABD3NY72</accession>
<dbReference type="EMBL" id="JABMIG020000360">
    <property type="protein sequence ID" value="KAL3780151.1"/>
    <property type="molecule type" value="Genomic_DNA"/>
</dbReference>
<dbReference type="Gene3D" id="3.40.50.720">
    <property type="entry name" value="NAD(P)-binding Rossmann-like Domain"/>
    <property type="match status" value="3"/>
</dbReference>
<dbReference type="SUPFAM" id="SSF52283">
    <property type="entry name" value="Formate/glycerate dehydrogenase catalytic domain-like"/>
    <property type="match status" value="1"/>
</dbReference>
<protein>
    <recommendedName>
        <fullName evidence="12">Saccharopine dehydrogenase (NAD(+), L-glutamate-forming)</fullName>
    </recommendedName>
</protein>
<dbReference type="Gene3D" id="1.10.1870.10">
    <property type="entry name" value="Domain 3, Saccharopine reductase"/>
    <property type="match status" value="1"/>
</dbReference>
<evidence type="ECO:0000256" key="7">
    <source>
        <dbReference type="ARBA" id="ARBA00025744"/>
    </source>
</evidence>
<organism evidence="10 11">
    <name type="scientific">Cyclotella cryptica</name>
    <dbReference type="NCBI Taxonomy" id="29204"/>
    <lineage>
        <taxon>Eukaryota</taxon>
        <taxon>Sar</taxon>
        <taxon>Stramenopiles</taxon>
        <taxon>Ochrophyta</taxon>
        <taxon>Bacillariophyta</taxon>
        <taxon>Coscinodiscophyceae</taxon>
        <taxon>Thalassiosirophycidae</taxon>
        <taxon>Stephanodiscales</taxon>
        <taxon>Stephanodiscaceae</taxon>
        <taxon>Cyclotella</taxon>
    </lineage>
</organism>
<feature type="domain" description="Alanine dehydrogenase/pyridine nucleotide transhydrogenase NAD(H)-binding" evidence="8">
    <location>
        <begin position="240"/>
        <end position="430"/>
    </location>
</feature>
<evidence type="ECO:0000313" key="11">
    <source>
        <dbReference type="Proteomes" id="UP001516023"/>
    </source>
</evidence>
<name>A0ABD3NY72_9STRA</name>
<dbReference type="SMART" id="SM01002">
    <property type="entry name" value="AlaDh_PNT_C"/>
    <property type="match status" value="1"/>
</dbReference>
<feature type="domain" description="Alanine dehydrogenase/pyridine nucleotide transhydrogenase N-terminal" evidence="9">
    <location>
        <begin position="47"/>
        <end position="194"/>
    </location>
</feature>
<dbReference type="InterPro" id="IPR007698">
    <property type="entry name" value="AlaDH/PNT_NAD(H)-bd"/>
</dbReference>
<evidence type="ECO:0000256" key="3">
    <source>
        <dbReference type="ARBA" id="ARBA00022857"/>
    </source>
</evidence>
<dbReference type="InterPro" id="IPR005097">
    <property type="entry name" value="Sacchrp_dh_NADP-bd"/>
</dbReference>
<comment type="similarity">
    <text evidence="7">In the C-terminal section; belongs to the saccharopine dehydrogenase family.</text>
</comment>
<evidence type="ECO:0000256" key="2">
    <source>
        <dbReference type="ARBA" id="ARBA00004720"/>
    </source>
</evidence>
<comment type="pathway">
    <text evidence="1">Amino-acid degradation; L-lysine degradation via saccharopine pathway; glutaryl-CoA from L-lysine: step 1/6.</text>
</comment>
<dbReference type="Pfam" id="PF16653">
    <property type="entry name" value="Sacchrp_dh_C"/>
    <property type="match status" value="1"/>
</dbReference>
<dbReference type="PANTHER" id="PTHR11133">
    <property type="entry name" value="SACCHAROPINE DEHYDROGENASE"/>
    <property type="match status" value="1"/>
</dbReference>
<keyword evidence="5" id="KW-0520">NAD</keyword>
<dbReference type="Pfam" id="PF03435">
    <property type="entry name" value="Sacchrp_dh_NADP"/>
    <property type="match status" value="1"/>
</dbReference>
<dbReference type="InterPro" id="IPR036291">
    <property type="entry name" value="NAD(P)-bd_dom_sf"/>
</dbReference>
<dbReference type="SMART" id="SM01003">
    <property type="entry name" value="AlaDh_PNT_N"/>
    <property type="match status" value="1"/>
</dbReference>
<comment type="pathway">
    <text evidence="2">Amino-acid degradation; L-lysine degradation via saccharopine pathway; glutaryl-CoA from L-lysine: step 2/6.</text>
</comment>
<dbReference type="GO" id="GO:0006553">
    <property type="term" value="P:lysine metabolic process"/>
    <property type="evidence" value="ECO:0007669"/>
    <property type="project" value="UniProtKB-ARBA"/>
</dbReference>
<dbReference type="Pfam" id="PF04455">
    <property type="entry name" value="Saccharop_dh_N"/>
    <property type="match status" value="1"/>
</dbReference>
<evidence type="ECO:0000256" key="6">
    <source>
        <dbReference type="ARBA" id="ARBA00023268"/>
    </source>
</evidence>
<dbReference type="InterPro" id="IPR007545">
    <property type="entry name" value="LOR/SDH_bifunc_enz_cons_dom"/>
</dbReference>
<dbReference type="InterPro" id="IPR043009">
    <property type="entry name" value="LOR/SDH_bifunc_enz_cons_dom_sf"/>
</dbReference>
<evidence type="ECO:0008006" key="12">
    <source>
        <dbReference type="Google" id="ProtNLM"/>
    </source>
</evidence>
<dbReference type="AlphaFoldDB" id="A0ABD3NY72"/>
<sequence>MSSPVSLRRLVSCRHRSLSAIARLQPAAVAAVSGSANLTSRRDISIGILRENYDKWERRVAITPTHVQQLLAEFRGTLPNQLSNIYVQPSQRIFPDSQYKAAGATISECLDEADILLGVKRVASEDDLIPDKTYFFFSHVIKGQPENMALLQAILDKNIQLIDYEAIAEDVKDPSNGKMKKRRLVAFGKYAGIAGMIDTFQCLGRRLLASGYSTPFLNCPQAYIHYDLDEAKRAVSEMGKRIEKDGLPMNLEPLIFAFTGNGNVTNGALEIFKLLPHKMITLEEAKELKNQPGPHRCVYGLMVHQKDIVKKTNGGGEFDVKHYRENPVEYESTFASNVAPLCNVLINGIYWDERYPRLLTKAEASELYENGSNNRHVVRLYVLGDISCDIEGSIEFLEKTTSIDKPFFSWNPTTNEVSDDISDEGIAVMGVDILPTELSVESSKHFGNALMPLLKRLISAGFTKEDDVYEKLPSELANACITQNGSLTPNFKYIEALMNRARTSAAAVHHSVGEPHLLLRITGHLFDSGLINQILDVIEGQDCHFEIEDCIVKRTISGVATKSTLMLRVFSEDNDKLDHVLRKVTLLLDLIDSAEASMQHFDNRVKPNWDQDKVTVLGDKERNILLLGAGKVAASFAEYLGRSKSNTITVASQFEADSMRTAHYATRGKAVTCDLSQPGDKLKYLIEEADIVVSLLPAPMHPMVAEECISLKTDLVTASYESDEMKKLGDRCKEAGIRILNEVGLDPGMDHMSAMKIIDDVKRRGGEITSFSSVCGGLPAPEVANNPLLYKFSWSPLGVMKASQNDAVYRRDGKIVKVEGANLLASAEPFNAWQSLHMECLPNRDSLIYGEKYGIQSAASIFRGTLRYFGFSELLHVFKTMGLLEDKPVGSISWYDALDKLCKANGSLDLRSYVLSCAQNDRDLALRAFNCLSWLGLKEHTPVSEPSSMVQSFCDILQQHLNFEEGERDMVLMHHDIKAMFANGNVETHTCSLQLFGDTNMTAMCKTVGYTAAIGTKLILEGGIESKGLLLPTSKEIYVPALKLLENEGIIFNEQVYVENIHGEAM</sequence>
<dbReference type="InterPro" id="IPR051168">
    <property type="entry name" value="AASS"/>
</dbReference>
<proteinExistence type="inferred from homology"/>
<dbReference type="CDD" id="cd12189">
    <property type="entry name" value="LKR_SDH_like"/>
    <property type="match status" value="1"/>
</dbReference>
<keyword evidence="3" id="KW-0521">NADP</keyword>